<name>A0A1G4WPZ5_9MYCO</name>
<proteinExistence type="predicted"/>
<protein>
    <submittedName>
        <fullName evidence="1">Uncharacterized protein</fullName>
    </submittedName>
</protein>
<dbReference type="RefSeq" id="WP_090360711.1">
    <property type="nucleotide sequence ID" value="NZ_FMUB01000009.1"/>
</dbReference>
<dbReference type="Pfam" id="PF19686">
    <property type="entry name" value="DUF6188"/>
    <property type="match status" value="1"/>
</dbReference>
<dbReference type="AlphaFoldDB" id="A0A1G4WPZ5"/>
<evidence type="ECO:0000313" key="2">
    <source>
        <dbReference type="Proteomes" id="UP000199707"/>
    </source>
</evidence>
<dbReference type="InterPro" id="IPR046179">
    <property type="entry name" value="DUF6188"/>
</dbReference>
<gene>
    <name evidence="1" type="ORF">SAMN02799620_04234</name>
</gene>
<dbReference type="EMBL" id="FMUB01000009">
    <property type="protein sequence ID" value="SCX27171.1"/>
    <property type="molecule type" value="Genomic_DNA"/>
</dbReference>
<sequence>MTEQWIQGHVLQRIMFRDGLVLNLDHYNELVISAPMELTVPPIAGETREVFPIDPMAVRREQKPLFDFAGTTCTHAEWDDDGSLHLRFSGGQGIDVRSDDQHTSWELYGKYHGYAACLPHGRVRVVRHDLPESETATPGAG</sequence>
<evidence type="ECO:0000313" key="1">
    <source>
        <dbReference type="EMBL" id="SCX27171.1"/>
    </source>
</evidence>
<accession>A0A1G4WPZ5</accession>
<reference evidence="2" key="1">
    <citation type="submission" date="2016-10" db="EMBL/GenBank/DDBJ databases">
        <authorList>
            <person name="Varghese N."/>
            <person name="Submissions S."/>
        </authorList>
    </citation>
    <scope>NUCLEOTIDE SEQUENCE [LARGE SCALE GENOMIC DNA]</scope>
    <source>
        <strain evidence="2">UNC267MFSha1.1M11</strain>
    </source>
</reference>
<organism evidence="1 2">
    <name type="scientific">Mycolicibacterium fluoranthenivorans</name>
    <dbReference type="NCBI Taxonomy" id="258505"/>
    <lineage>
        <taxon>Bacteria</taxon>
        <taxon>Bacillati</taxon>
        <taxon>Actinomycetota</taxon>
        <taxon>Actinomycetes</taxon>
        <taxon>Mycobacteriales</taxon>
        <taxon>Mycobacteriaceae</taxon>
        <taxon>Mycolicibacterium</taxon>
    </lineage>
</organism>
<dbReference type="Proteomes" id="UP000199707">
    <property type="component" value="Unassembled WGS sequence"/>
</dbReference>